<accession>A0A4P9ZNN0</accession>
<evidence type="ECO:0000313" key="2">
    <source>
        <dbReference type="EMBL" id="RKP34152.1"/>
    </source>
</evidence>
<feature type="compositionally biased region" description="Basic and acidic residues" evidence="1">
    <location>
        <begin position="120"/>
        <end position="132"/>
    </location>
</feature>
<feature type="region of interest" description="Disordered" evidence="1">
    <location>
        <begin position="1"/>
        <end position="61"/>
    </location>
</feature>
<dbReference type="AlphaFoldDB" id="A0A4P9ZNN0"/>
<keyword evidence="3" id="KW-1185">Reference proteome</keyword>
<name>A0A4P9ZNN0_9FUNG</name>
<gene>
    <name evidence="2" type="ORF">BJ085DRAFT_34237</name>
</gene>
<dbReference type="Proteomes" id="UP000268162">
    <property type="component" value="Unassembled WGS sequence"/>
</dbReference>
<dbReference type="EMBL" id="ML003339">
    <property type="protein sequence ID" value="RKP34152.1"/>
    <property type="molecule type" value="Genomic_DNA"/>
</dbReference>
<evidence type="ECO:0000256" key="1">
    <source>
        <dbReference type="SAM" id="MobiDB-lite"/>
    </source>
</evidence>
<reference evidence="3" key="1">
    <citation type="journal article" date="2018" name="Nat. Microbiol.">
        <title>Leveraging single-cell genomics to expand the fungal tree of life.</title>
        <authorList>
            <person name="Ahrendt S.R."/>
            <person name="Quandt C.A."/>
            <person name="Ciobanu D."/>
            <person name="Clum A."/>
            <person name="Salamov A."/>
            <person name="Andreopoulos B."/>
            <person name="Cheng J.F."/>
            <person name="Woyke T."/>
            <person name="Pelin A."/>
            <person name="Henrissat B."/>
            <person name="Reynolds N.K."/>
            <person name="Benny G.L."/>
            <person name="Smith M.E."/>
            <person name="James T.Y."/>
            <person name="Grigoriev I.V."/>
        </authorList>
    </citation>
    <scope>NUCLEOTIDE SEQUENCE [LARGE SCALE GENOMIC DNA]</scope>
    <source>
        <strain evidence="3">RSA 468</strain>
    </source>
</reference>
<sequence length="151" mass="16313">MGRSAKNFKRPTRKETELKKTLKNASQSQLAKVTKKTTSKSNLAGQMKREFLETTGQSQSTATSATVYSAGGMVPLAFSTAHNHTSDDQVDMGSLAANARAKAKTSGNRLKQKARAKGSLADKKTGTPKNEKDYVDLFTGKKTRSVPAKIF</sequence>
<feature type="region of interest" description="Disordered" evidence="1">
    <location>
        <begin position="102"/>
        <end position="132"/>
    </location>
</feature>
<evidence type="ECO:0000313" key="3">
    <source>
        <dbReference type="Proteomes" id="UP000268162"/>
    </source>
</evidence>
<protein>
    <submittedName>
        <fullName evidence="2">Uncharacterized protein</fullName>
    </submittedName>
</protein>
<feature type="compositionally biased region" description="Basic residues" evidence="1">
    <location>
        <begin position="1"/>
        <end position="12"/>
    </location>
</feature>
<organism evidence="2 3">
    <name type="scientific">Dimargaris cristalligena</name>
    <dbReference type="NCBI Taxonomy" id="215637"/>
    <lineage>
        <taxon>Eukaryota</taxon>
        <taxon>Fungi</taxon>
        <taxon>Fungi incertae sedis</taxon>
        <taxon>Zoopagomycota</taxon>
        <taxon>Kickxellomycotina</taxon>
        <taxon>Dimargaritomycetes</taxon>
        <taxon>Dimargaritales</taxon>
        <taxon>Dimargaritaceae</taxon>
        <taxon>Dimargaris</taxon>
    </lineage>
</organism>
<proteinExistence type="predicted"/>